<dbReference type="Pfam" id="PF13456">
    <property type="entry name" value="RVT_3"/>
    <property type="match status" value="1"/>
</dbReference>
<keyword evidence="3" id="KW-1185">Reference proteome</keyword>
<dbReference type="Proteomes" id="UP001281410">
    <property type="component" value="Unassembled WGS sequence"/>
</dbReference>
<feature type="domain" description="RNase H type-1" evidence="1">
    <location>
        <begin position="110"/>
        <end position="232"/>
    </location>
</feature>
<dbReference type="InterPro" id="IPR002156">
    <property type="entry name" value="RNaseH_domain"/>
</dbReference>
<proteinExistence type="predicted"/>
<gene>
    <name evidence="2" type="ORF">Dsin_003719</name>
</gene>
<reference evidence="2" key="1">
    <citation type="journal article" date="2023" name="Plant J.">
        <title>Genome sequences and population genomics provide insights into the demographic history, inbreeding, and mutation load of two 'living fossil' tree species of Dipteronia.</title>
        <authorList>
            <person name="Feng Y."/>
            <person name="Comes H.P."/>
            <person name="Chen J."/>
            <person name="Zhu S."/>
            <person name="Lu R."/>
            <person name="Zhang X."/>
            <person name="Li P."/>
            <person name="Qiu J."/>
            <person name="Olsen K.M."/>
            <person name="Qiu Y."/>
        </authorList>
    </citation>
    <scope>NUCLEOTIDE SEQUENCE</scope>
    <source>
        <strain evidence="2">NBL</strain>
    </source>
</reference>
<dbReference type="InterPro" id="IPR012337">
    <property type="entry name" value="RNaseH-like_sf"/>
</dbReference>
<evidence type="ECO:0000313" key="2">
    <source>
        <dbReference type="EMBL" id="KAK3231838.1"/>
    </source>
</evidence>
<organism evidence="2 3">
    <name type="scientific">Dipteronia sinensis</name>
    <dbReference type="NCBI Taxonomy" id="43782"/>
    <lineage>
        <taxon>Eukaryota</taxon>
        <taxon>Viridiplantae</taxon>
        <taxon>Streptophyta</taxon>
        <taxon>Embryophyta</taxon>
        <taxon>Tracheophyta</taxon>
        <taxon>Spermatophyta</taxon>
        <taxon>Magnoliopsida</taxon>
        <taxon>eudicotyledons</taxon>
        <taxon>Gunneridae</taxon>
        <taxon>Pentapetalae</taxon>
        <taxon>rosids</taxon>
        <taxon>malvids</taxon>
        <taxon>Sapindales</taxon>
        <taxon>Sapindaceae</taxon>
        <taxon>Hippocastanoideae</taxon>
        <taxon>Acereae</taxon>
        <taxon>Dipteronia</taxon>
    </lineage>
</organism>
<evidence type="ECO:0000259" key="1">
    <source>
        <dbReference type="Pfam" id="PF13456"/>
    </source>
</evidence>
<dbReference type="CDD" id="cd06222">
    <property type="entry name" value="RNase_H_like"/>
    <property type="match status" value="1"/>
</dbReference>
<dbReference type="InterPro" id="IPR036397">
    <property type="entry name" value="RNaseH_sf"/>
</dbReference>
<accession>A0AAE0B885</accession>
<dbReference type="AlphaFoldDB" id="A0AAE0B885"/>
<dbReference type="SUPFAM" id="SSF53098">
    <property type="entry name" value="Ribonuclease H-like"/>
    <property type="match status" value="1"/>
</dbReference>
<dbReference type="PANTHER" id="PTHR47723:SF22">
    <property type="entry name" value="RNASE H TYPE-1 DOMAIN-CONTAINING PROTEIN"/>
    <property type="match status" value="1"/>
</dbReference>
<dbReference type="InterPro" id="IPR053151">
    <property type="entry name" value="RNase_H-like"/>
</dbReference>
<protein>
    <recommendedName>
        <fullName evidence="1">RNase H type-1 domain-containing protein</fullName>
    </recommendedName>
</protein>
<name>A0AAE0B885_9ROSI</name>
<dbReference type="Gene3D" id="3.30.420.10">
    <property type="entry name" value="Ribonuclease H-like superfamily/Ribonuclease H"/>
    <property type="match status" value="1"/>
</dbReference>
<evidence type="ECO:0000313" key="3">
    <source>
        <dbReference type="Proteomes" id="UP001281410"/>
    </source>
</evidence>
<dbReference type="EMBL" id="JANJYJ010000001">
    <property type="protein sequence ID" value="KAK3231838.1"/>
    <property type="molecule type" value="Genomic_DNA"/>
</dbReference>
<comment type="caution">
    <text evidence="2">The sequence shown here is derived from an EMBL/GenBank/DDBJ whole genome shotgun (WGS) entry which is preliminary data.</text>
</comment>
<dbReference type="GO" id="GO:0003676">
    <property type="term" value="F:nucleic acid binding"/>
    <property type="evidence" value="ECO:0007669"/>
    <property type="project" value="InterPro"/>
</dbReference>
<sequence length="246" mass="27424">MGWMLGWNGLCLRSDNRRAWNTLFFAVVWTIWVVPNELVFKEKEANFIWAMDTVKFSVAYWFKNHGCRSNEALTMILLDISEMCVKKKAVKTSVSNVWVPSGGADLCFAVDGSALGNSGMTSIGGALRNAEGRILCLFSSFLGIFDAITAEVYAIQRDCKLMASKHQLNDWKVEVVSDSKSTVAWVNGEGFGNFKLVQLIYDIHAFLCKFEGVSIFFRSRAAKSLVDSLAKLGSGRLGDRMEWGDL</sequence>
<dbReference type="InterPro" id="IPR044730">
    <property type="entry name" value="RNase_H-like_dom_plant"/>
</dbReference>
<dbReference type="GO" id="GO:0004523">
    <property type="term" value="F:RNA-DNA hybrid ribonuclease activity"/>
    <property type="evidence" value="ECO:0007669"/>
    <property type="project" value="InterPro"/>
</dbReference>
<dbReference type="PANTHER" id="PTHR47723">
    <property type="entry name" value="OS05G0353850 PROTEIN"/>
    <property type="match status" value="1"/>
</dbReference>